<organism evidence="3 4">
    <name type="scientific">Asaia bogorensis</name>
    <dbReference type="NCBI Taxonomy" id="91915"/>
    <lineage>
        <taxon>Bacteria</taxon>
        <taxon>Pseudomonadati</taxon>
        <taxon>Pseudomonadota</taxon>
        <taxon>Alphaproteobacteria</taxon>
        <taxon>Acetobacterales</taxon>
        <taxon>Acetobacteraceae</taxon>
        <taxon>Asaia</taxon>
    </lineage>
</organism>
<dbReference type="AlphaFoldDB" id="A0A060QIR1"/>
<proteinExistence type="predicted"/>
<feature type="compositionally biased region" description="Basic and acidic residues" evidence="1">
    <location>
        <begin position="358"/>
        <end position="370"/>
    </location>
</feature>
<evidence type="ECO:0000256" key="1">
    <source>
        <dbReference type="SAM" id="MobiDB-lite"/>
    </source>
</evidence>
<reference evidence="3 4" key="2">
    <citation type="journal article" date="2014" name="PLoS ONE">
        <title>Evolution of mitochondria reconstructed from the energy metabolism of living bacteria.</title>
        <authorList>
            <person name="Degli Esposti M."/>
            <person name="Chouaia B."/>
            <person name="Comandatore F."/>
            <person name="Crotti E."/>
            <person name="Sassera D."/>
            <person name="Lievens P.M."/>
            <person name="Daffonchio D."/>
            <person name="Bandi C."/>
        </authorList>
    </citation>
    <scope>NUCLEOTIDE SEQUENCE [LARGE SCALE GENOMIC DNA]</scope>
    <source>
        <strain evidence="3 4">SF2.1</strain>
    </source>
</reference>
<dbReference type="Pfam" id="PF10005">
    <property type="entry name" value="Zn_ribbon_DZR_6"/>
    <property type="match status" value="1"/>
</dbReference>
<dbReference type="InterPro" id="IPR011201">
    <property type="entry name" value="Zinc-ribbon_6_bact"/>
</dbReference>
<protein>
    <recommendedName>
        <fullName evidence="2">Zinc-ribbon domain-containing protein</fullName>
    </recommendedName>
</protein>
<dbReference type="EMBL" id="CBLX010000004">
    <property type="protein sequence ID" value="CDG38652.1"/>
    <property type="molecule type" value="Genomic_DNA"/>
</dbReference>
<evidence type="ECO:0000313" key="3">
    <source>
        <dbReference type="EMBL" id="CDG38652.1"/>
    </source>
</evidence>
<evidence type="ECO:0000313" key="4">
    <source>
        <dbReference type="Proteomes" id="UP000027583"/>
    </source>
</evidence>
<dbReference type="PIRSF" id="PIRSF012641">
    <property type="entry name" value="UCP012641"/>
    <property type="match status" value="1"/>
</dbReference>
<feature type="domain" description="Zinc-ribbon" evidence="2">
    <location>
        <begin position="3"/>
        <end position="100"/>
    </location>
</feature>
<sequence>MKLFSCECCAQPLFFENTRCESCHHEVGYLHKQADLTALNPAEAPGKWYPMEPGLEDQVHVYCANHQYDACNWLLGPQEAAEGPYCYACQFNRTIPDLSDPHNLERWRKIEVAKHRLFHALIRLDLPMVSRREDPENGLAFDFLDDAPDGSAPVMTGHDNGLITLAVREADDDQRERMRVEMGEYYRTLLGHFRHEIGHYFWNVLIRDRRRLERCRAVFGDDRQDYQEALKAHYAKPPSENWRETHVSVYAASHPWEDFAETWAHYLHIVSTLETAWLYGIAIAPQTPEAAQYSTPALSGNPYRTLGFDEIMNAWLPLSMAVNSLNRSMGLQDFYPFVLTGAIRQKLAFIHDVIRETQQSRDAQRQDQSERAALTMSEGHAAE</sequence>
<dbReference type="eggNOG" id="COG4307">
    <property type="taxonomic scope" value="Bacteria"/>
</dbReference>
<comment type="caution">
    <text evidence="3">The sequence shown here is derived from an EMBL/GenBank/DDBJ whole genome shotgun (WGS) entry which is preliminary data.</text>
</comment>
<evidence type="ECO:0000259" key="2">
    <source>
        <dbReference type="Pfam" id="PF10005"/>
    </source>
</evidence>
<dbReference type="Pfam" id="PF15887">
    <property type="entry name" value="Peptidase_Mx"/>
    <property type="match status" value="1"/>
</dbReference>
<dbReference type="RefSeq" id="WP_023979694.1">
    <property type="nucleotide sequence ID" value="NZ_CBLX010000004.1"/>
</dbReference>
<dbReference type="Proteomes" id="UP000027583">
    <property type="component" value="Unassembled WGS sequence"/>
</dbReference>
<feature type="region of interest" description="Disordered" evidence="1">
    <location>
        <begin position="358"/>
        <end position="383"/>
    </location>
</feature>
<name>A0A060QIR1_9PROT</name>
<accession>A0A060QIR1</accession>
<reference evidence="3 4" key="1">
    <citation type="journal article" date="2014" name="Genome Biol. Evol.">
        <title>Acetic acid bacteria genomes reveal functional traits for adaptation to life in insect guts.</title>
        <authorList>
            <person name="Chouaia B."/>
            <person name="Gaiarsa S."/>
            <person name="Crotti E."/>
            <person name="Comandatore F."/>
            <person name="Degli Esposti M."/>
            <person name="Ricci I."/>
            <person name="Alma A."/>
            <person name="Favia G."/>
            <person name="Bandi C."/>
            <person name="Daffonchio D."/>
        </authorList>
    </citation>
    <scope>NUCLEOTIDE SEQUENCE [LARGE SCALE GENOMIC DNA]</scope>
    <source>
        <strain evidence="3 4">SF2.1</strain>
    </source>
</reference>
<gene>
    <name evidence="3" type="ORF">ASAP_0607</name>
</gene>
<dbReference type="InterPro" id="IPR031321">
    <property type="entry name" value="UCP012641"/>
</dbReference>